<gene>
    <name evidence="6" type="ORF">K6K13_00170</name>
</gene>
<proteinExistence type="inferred from homology"/>
<keyword evidence="7" id="KW-1185">Reference proteome</keyword>
<evidence type="ECO:0000256" key="1">
    <source>
        <dbReference type="ARBA" id="ARBA00022723"/>
    </source>
</evidence>
<keyword evidence="1" id="KW-0479">Metal-binding</keyword>
<reference evidence="6 7" key="1">
    <citation type="submission" date="2021-08" db="EMBL/GenBank/DDBJ databases">
        <title>Culture and genomic analysis of Symbiopectobacterium purcellii sp. nov. gen. nov., isolated from the leafhopper Empoasca decipiens.</title>
        <authorList>
            <person name="Nadal-Jimenez P."/>
            <person name="Siozios S."/>
            <person name="Halliday N."/>
            <person name="Camara M."/>
            <person name="Hurst G.D.D."/>
        </authorList>
    </citation>
    <scope>NUCLEOTIDE SEQUENCE [LARGE SCALE GENOMIC DNA]</scope>
    <source>
        <strain evidence="6 7">SyEd1</strain>
    </source>
</reference>
<name>A0ABX9ALM3_9ENTR</name>
<dbReference type="SUPFAM" id="SSF56300">
    <property type="entry name" value="Metallo-dependent phosphatases"/>
    <property type="match status" value="1"/>
</dbReference>
<evidence type="ECO:0000313" key="7">
    <source>
        <dbReference type="Proteomes" id="UP000825886"/>
    </source>
</evidence>
<evidence type="ECO:0000259" key="5">
    <source>
        <dbReference type="Pfam" id="PF00149"/>
    </source>
</evidence>
<dbReference type="Proteomes" id="UP000825886">
    <property type="component" value="Chromosome"/>
</dbReference>
<dbReference type="InterPro" id="IPR029052">
    <property type="entry name" value="Metallo-depent_PP-like"/>
</dbReference>
<organism evidence="6 7">
    <name type="scientific">Symbiopectobacterium purcellii</name>
    <dbReference type="NCBI Taxonomy" id="2871826"/>
    <lineage>
        <taxon>Bacteria</taxon>
        <taxon>Pseudomonadati</taxon>
        <taxon>Pseudomonadota</taxon>
        <taxon>Gammaproteobacteria</taxon>
        <taxon>Enterobacterales</taxon>
        <taxon>Enterobacteriaceae</taxon>
    </lineage>
</organism>
<evidence type="ECO:0000256" key="4">
    <source>
        <dbReference type="ARBA" id="ARBA00025742"/>
    </source>
</evidence>
<dbReference type="EMBL" id="CP081864">
    <property type="protein sequence ID" value="QZN95963.1"/>
    <property type="molecule type" value="Genomic_DNA"/>
</dbReference>
<sequence>MRVLHITDTHLFSDKNSVQAKIHYKNFINAISYFNENRKIFNVDRIIVTGDISHDGGSLSYELFFKNMDRLSLPYAVLPGNHDDIARLEAAMKAAKHAVTVEQLSTASWALFGLSSVVPGEDYGVIREETLYKLREDLAGTACENIAIFLHHHLLPVGTPLVDVCKLVNADDLLSICHDSPVKFIGTGHAHTLFQRKVDNILISVSPALCSQWENGASTVSIVTNSGFSIISFDENLFIETHFI</sequence>
<dbReference type="Gene3D" id="3.60.21.10">
    <property type="match status" value="1"/>
</dbReference>
<keyword evidence="2" id="KW-0378">Hydrolase</keyword>
<evidence type="ECO:0000313" key="6">
    <source>
        <dbReference type="EMBL" id="QZN95963.1"/>
    </source>
</evidence>
<dbReference type="Pfam" id="PF00149">
    <property type="entry name" value="Metallophos"/>
    <property type="match status" value="1"/>
</dbReference>
<feature type="domain" description="Calcineurin-like phosphoesterase" evidence="5">
    <location>
        <begin position="1"/>
        <end position="192"/>
    </location>
</feature>
<keyword evidence="3" id="KW-0408">Iron</keyword>
<dbReference type="RefSeq" id="WP_222159031.1">
    <property type="nucleotide sequence ID" value="NZ_CP081864.1"/>
</dbReference>
<accession>A0ABX9ALM3</accession>
<dbReference type="InterPro" id="IPR004843">
    <property type="entry name" value="Calcineurin-like_PHP"/>
</dbReference>
<protein>
    <submittedName>
        <fullName evidence="6">Metallophosphoesterase</fullName>
    </submittedName>
</protein>
<evidence type="ECO:0000256" key="2">
    <source>
        <dbReference type="ARBA" id="ARBA00022801"/>
    </source>
</evidence>
<dbReference type="PANTHER" id="PTHR42988">
    <property type="entry name" value="PHOSPHOHYDROLASE"/>
    <property type="match status" value="1"/>
</dbReference>
<evidence type="ECO:0000256" key="3">
    <source>
        <dbReference type="ARBA" id="ARBA00023004"/>
    </source>
</evidence>
<dbReference type="PANTHER" id="PTHR42988:SF2">
    <property type="entry name" value="CYCLIC NUCLEOTIDE PHOSPHODIESTERASE CBUA0032-RELATED"/>
    <property type="match status" value="1"/>
</dbReference>
<comment type="similarity">
    <text evidence="4">Belongs to the cyclic nucleotide phosphodiesterase class-III family.</text>
</comment>
<dbReference type="InterPro" id="IPR050884">
    <property type="entry name" value="CNP_phosphodiesterase-III"/>
</dbReference>